<evidence type="ECO:0000256" key="1">
    <source>
        <dbReference type="SAM" id="Phobius"/>
    </source>
</evidence>
<protein>
    <recommendedName>
        <fullName evidence="4">Transmembrane protein</fullName>
    </recommendedName>
</protein>
<keyword evidence="1" id="KW-0812">Transmembrane</keyword>
<accession>A0A6A4PSG2</accession>
<sequence length="74" mass="8697">MSSGPTGRPNRLNRVEPIQDFFRFDVRLEFHNIALTTLPIIFAPSFFFLPFVFYSFLLFLVSISSVVCFCFYLF</sequence>
<evidence type="ECO:0000313" key="2">
    <source>
        <dbReference type="EMBL" id="KAE9604460.1"/>
    </source>
</evidence>
<organism evidence="2 3">
    <name type="scientific">Lupinus albus</name>
    <name type="common">White lupine</name>
    <name type="synonym">Lupinus termis</name>
    <dbReference type="NCBI Taxonomy" id="3870"/>
    <lineage>
        <taxon>Eukaryota</taxon>
        <taxon>Viridiplantae</taxon>
        <taxon>Streptophyta</taxon>
        <taxon>Embryophyta</taxon>
        <taxon>Tracheophyta</taxon>
        <taxon>Spermatophyta</taxon>
        <taxon>Magnoliopsida</taxon>
        <taxon>eudicotyledons</taxon>
        <taxon>Gunneridae</taxon>
        <taxon>Pentapetalae</taxon>
        <taxon>rosids</taxon>
        <taxon>fabids</taxon>
        <taxon>Fabales</taxon>
        <taxon>Fabaceae</taxon>
        <taxon>Papilionoideae</taxon>
        <taxon>50 kb inversion clade</taxon>
        <taxon>genistoids sensu lato</taxon>
        <taxon>core genistoids</taxon>
        <taxon>Genisteae</taxon>
        <taxon>Lupinus</taxon>
    </lineage>
</organism>
<dbReference type="EMBL" id="WOCE01000011">
    <property type="protein sequence ID" value="KAE9604460.1"/>
    <property type="molecule type" value="Genomic_DNA"/>
</dbReference>
<dbReference type="AlphaFoldDB" id="A0A6A4PSG2"/>
<name>A0A6A4PSG2_LUPAL</name>
<evidence type="ECO:0008006" key="4">
    <source>
        <dbReference type="Google" id="ProtNLM"/>
    </source>
</evidence>
<dbReference type="Proteomes" id="UP000447434">
    <property type="component" value="Chromosome 11"/>
</dbReference>
<keyword evidence="3" id="KW-1185">Reference proteome</keyword>
<keyword evidence="1" id="KW-0472">Membrane</keyword>
<keyword evidence="1" id="KW-1133">Transmembrane helix</keyword>
<proteinExistence type="predicted"/>
<comment type="caution">
    <text evidence="2">The sequence shown here is derived from an EMBL/GenBank/DDBJ whole genome shotgun (WGS) entry which is preliminary data.</text>
</comment>
<gene>
    <name evidence="2" type="ORF">Lalb_Chr11g0072111</name>
</gene>
<feature type="transmembrane region" description="Helical" evidence="1">
    <location>
        <begin position="53"/>
        <end position="73"/>
    </location>
</feature>
<reference evidence="3" key="1">
    <citation type="journal article" date="2020" name="Nat. Commun.">
        <title>Genome sequence of the cluster root forming white lupin.</title>
        <authorList>
            <person name="Hufnagel B."/>
            <person name="Marques A."/>
            <person name="Soriano A."/>
            <person name="Marques L."/>
            <person name="Divol F."/>
            <person name="Doumas P."/>
            <person name="Sallet E."/>
            <person name="Mancinotti D."/>
            <person name="Carrere S."/>
            <person name="Marande W."/>
            <person name="Arribat S."/>
            <person name="Keller J."/>
            <person name="Huneau C."/>
            <person name="Blein T."/>
            <person name="Aime D."/>
            <person name="Laguerre M."/>
            <person name="Taylor J."/>
            <person name="Schubert V."/>
            <person name="Nelson M."/>
            <person name="Geu-Flores F."/>
            <person name="Crespi M."/>
            <person name="Gallardo-Guerrero K."/>
            <person name="Delaux P.-M."/>
            <person name="Salse J."/>
            <person name="Berges H."/>
            <person name="Guyot R."/>
            <person name="Gouzy J."/>
            <person name="Peret B."/>
        </authorList>
    </citation>
    <scope>NUCLEOTIDE SEQUENCE [LARGE SCALE GENOMIC DNA]</scope>
    <source>
        <strain evidence="3">cv. Amiga</strain>
    </source>
</reference>
<evidence type="ECO:0000313" key="3">
    <source>
        <dbReference type="Proteomes" id="UP000447434"/>
    </source>
</evidence>